<organism evidence="1 2">
    <name type="scientific">Clathrospora elynae</name>
    <dbReference type="NCBI Taxonomy" id="706981"/>
    <lineage>
        <taxon>Eukaryota</taxon>
        <taxon>Fungi</taxon>
        <taxon>Dikarya</taxon>
        <taxon>Ascomycota</taxon>
        <taxon>Pezizomycotina</taxon>
        <taxon>Dothideomycetes</taxon>
        <taxon>Pleosporomycetidae</taxon>
        <taxon>Pleosporales</taxon>
        <taxon>Diademaceae</taxon>
        <taxon>Clathrospora</taxon>
    </lineage>
</organism>
<accession>A0A6A5SL45</accession>
<sequence length="158" mass="16753">MSPSSLKVRSQSAAAAGIVRTSIANFESIGNCPATNSEYRSGLRDSRSSSANAGCRFQISYSTSARLASTCYILCSIDNCRKADRDVDNPSRDCKGSARRARAARRTTIEVVEVVEASEASEGSKSSARQARAARLLMIAAIARAVRAVGAARGRCDQ</sequence>
<dbReference type="EMBL" id="ML976063">
    <property type="protein sequence ID" value="KAF1940400.1"/>
    <property type="molecule type" value="Genomic_DNA"/>
</dbReference>
<dbReference type="Proteomes" id="UP000800038">
    <property type="component" value="Unassembled WGS sequence"/>
</dbReference>
<reference evidence="1" key="1">
    <citation type="journal article" date="2020" name="Stud. Mycol.">
        <title>101 Dothideomycetes genomes: a test case for predicting lifestyles and emergence of pathogens.</title>
        <authorList>
            <person name="Haridas S."/>
            <person name="Albert R."/>
            <person name="Binder M."/>
            <person name="Bloem J."/>
            <person name="Labutti K."/>
            <person name="Salamov A."/>
            <person name="Andreopoulos B."/>
            <person name="Baker S."/>
            <person name="Barry K."/>
            <person name="Bills G."/>
            <person name="Bluhm B."/>
            <person name="Cannon C."/>
            <person name="Castanera R."/>
            <person name="Culley D."/>
            <person name="Daum C."/>
            <person name="Ezra D."/>
            <person name="Gonzalez J."/>
            <person name="Henrissat B."/>
            <person name="Kuo A."/>
            <person name="Liang C."/>
            <person name="Lipzen A."/>
            <person name="Lutzoni F."/>
            <person name="Magnuson J."/>
            <person name="Mondo S."/>
            <person name="Nolan M."/>
            <person name="Ohm R."/>
            <person name="Pangilinan J."/>
            <person name="Park H.-J."/>
            <person name="Ramirez L."/>
            <person name="Alfaro M."/>
            <person name="Sun H."/>
            <person name="Tritt A."/>
            <person name="Yoshinaga Y."/>
            <person name="Zwiers L.-H."/>
            <person name="Turgeon B."/>
            <person name="Goodwin S."/>
            <person name="Spatafora J."/>
            <person name="Crous P."/>
            <person name="Grigoriev I."/>
        </authorList>
    </citation>
    <scope>NUCLEOTIDE SEQUENCE</scope>
    <source>
        <strain evidence="1">CBS 161.51</strain>
    </source>
</reference>
<protein>
    <submittedName>
        <fullName evidence="1">Uncharacterized protein</fullName>
    </submittedName>
</protein>
<keyword evidence="2" id="KW-1185">Reference proteome</keyword>
<gene>
    <name evidence="1" type="ORF">EJ02DRAFT_456030</name>
</gene>
<name>A0A6A5SL45_9PLEO</name>
<dbReference type="AlphaFoldDB" id="A0A6A5SL45"/>
<proteinExistence type="predicted"/>
<evidence type="ECO:0000313" key="1">
    <source>
        <dbReference type="EMBL" id="KAF1940400.1"/>
    </source>
</evidence>
<evidence type="ECO:0000313" key="2">
    <source>
        <dbReference type="Proteomes" id="UP000800038"/>
    </source>
</evidence>